<comment type="caution">
    <text evidence="10">The sequence shown here is derived from an EMBL/GenBank/DDBJ whole genome shotgun (WGS) entry which is preliminary data.</text>
</comment>
<dbReference type="Gene3D" id="3.40.50.720">
    <property type="entry name" value="NAD(P)-binding Rossmann-like Domain"/>
    <property type="match status" value="1"/>
</dbReference>
<dbReference type="GO" id="GO:0006693">
    <property type="term" value="P:prostaglandin metabolic process"/>
    <property type="evidence" value="ECO:0007669"/>
    <property type="project" value="TreeGrafter"/>
</dbReference>
<name>A0AAV1JP18_9NEOP</name>
<keyword evidence="3" id="KW-0560">Oxidoreductase</keyword>
<keyword evidence="11" id="KW-1185">Reference proteome</keyword>
<evidence type="ECO:0000256" key="2">
    <source>
        <dbReference type="ARBA" id="ARBA00011981"/>
    </source>
</evidence>
<evidence type="ECO:0000256" key="7">
    <source>
        <dbReference type="ARBA" id="ARBA00049070"/>
    </source>
</evidence>
<comment type="catalytic activity">
    <reaction evidence="7">
        <text>13,14-dihydro-15-oxo-prostaglandin E1 + NADP(+) = 15-oxoprostaglandin E1 + NADPH + H(+)</text>
        <dbReference type="Rhea" id="RHEA:50584"/>
        <dbReference type="ChEBI" id="CHEBI:15378"/>
        <dbReference type="ChEBI" id="CHEBI:57401"/>
        <dbReference type="ChEBI" id="CHEBI:57783"/>
        <dbReference type="ChEBI" id="CHEBI:58349"/>
        <dbReference type="ChEBI" id="CHEBI:133408"/>
    </reaction>
    <physiologicalReaction direction="right-to-left" evidence="7">
        <dbReference type="Rhea" id="RHEA:50586"/>
    </physiologicalReaction>
</comment>
<dbReference type="GO" id="GO:0047522">
    <property type="term" value="F:15-oxoprostaglandin 13-reductase [NAD(P)+] activity"/>
    <property type="evidence" value="ECO:0007669"/>
    <property type="project" value="UniProtKB-EC"/>
</dbReference>
<evidence type="ECO:0000256" key="6">
    <source>
        <dbReference type="ARBA" id="ARBA00048290"/>
    </source>
</evidence>
<dbReference type="EMBL" id="CAVLEF010000122">
    <property type="protein sequence ID" value="CAK1551192.1"/>
    <property type="molecule type" value="Genomic_DNA"/>
</dbReference>
<dbReference type="PANTHER" id="PTHR43205">
    <property type="entry name" value="PROSTAGLANDIN REDUCTASE"/>
    <property type="match status" value="1"/>
</dbReference>
<evidence type="ECO:0000259" key="8">
    <source>
        <dbReference type="Pfam" id="PF00107"/>
    </source>
</evidence>
<feature type="domain" description="Oxidoreductase N-terminal" evidence="9">
    <location>
        <begin position="11"/>
        <end position="105"/>
    </location>
</feature>
<evidence type="ECO:0000256" key="3">
    <source>
        <dbReference type="ARBA" id="ARBA00023002"/>
    </source>
</evidence>
<dbReference type="InterPro" id="IPR036291">
    <property type="entry name" value="NAD(P)-bd_dom_sf"/>
</dbReference>
<dbReference type="PANTHER" id="PTHR43205:SF7">
    <property type="entry name" value="PROSTAGLANDIN REDUCTASE 1"/>
    <property type="match status" value="1"/>
</dbReference>
<dbReference type="InterPro" id="IPR045010">
    <property type="entry name" value="MDR_fam"/>
</dbReference>
<dbReference type="InterPro" id="IPR041694">
    <property type="entry name" value="ADH_N_2"/>
</dbReference>
<protein>
    <recommendedName>
        <fullName evidence="4">15-oxoprostaglandin 13-reductase</fullName>
        <ecNumber evidence="2">1.3.1.48</ecNumber>
    </recommendedName>
    <alternativeName>
        <fullName evidence="4">15-oxoprostaglandin 13-reductase</fullName>
    </alternativeName>
</protein>
<gene>
    <name evidence="10" type="ORF">LNINA_LOCUS10355</name>
</gene>
<dbReference type="Proteomes" id="UP001497472">
    <property type="component" value="Unassembled WGS sequence"/>
</dbReference>
<organism evidence="10 11">
    <name type="scientific">Leptosia nina</name>
    <dbReference type="NCBI Taxonomy" id="320188"/>
    <lineage>
        <taxon>Eukaryota</taxon>
        <taxon>Metazoa</taxon>
        <taxon>Ecdysozoa</taxon>
        <taxon>Arthropoda</taxon>
        <taxon>Hexapoda</taxon>
        <taxon>Insecta</taxon>
        <taxon>Pterygota</taxon>
        <taxon>Neoptera</taxon>
        <taxon>Endopterygota</taxon>
        <taxon>Lepidoptera</taxon>
        <taxon>Glossata</taxon>
        <taxon>Ditrysia</taxon>
        <taxon>Papilionoidea</taxon>
        <taxon>Pieridae</taxon>
        <taxon>Pierinae</taxon>
        <taxon>Leptosia</taxon>
    </lineage>
</organism>
<evidence type="ECO:0000259" key="9">
    <source>
        <dbReference type="Pfam" id="PF16884"/>
    </source>
</evidence>
<comment type="catalytic activity">
    <reaction evidence="6">
        <text>13,14-dihydro-15-oxo-PGF2alpha + NADP(+) = 15-oxoprostaglandin F2alpha + NADPH + H(+)</text>
        <dbReference type="Rhea" id="RHEA:50588"/>
        <dbReference type="ChEBI" id="CHEBI:15378"/>
        <dbReference type="ChEBI" id="CHEBI:57783"/>
        <dbReference type="ChEBI" id="CHEBI:58349"/>
        <dbReference type="ChEBI" id="CHEBI:133374"/>
        <dbReference type="ChEBI" id="CHEBI:133409"/>
    </reaction>
    <physiologicalReaction direction="right-to-left" evidence="6">
        <dbReference type="Rhea" id="RHEA:50590"/>
    </physiologicalReaction>
</comment>
<dbReference type="SUPFAM" id="SSF50129">
    <property type="entry name" value="GroES-like"/>
    <property type="match status" value="1"/>
</dbReference>
<dbReference type="FunFam" id="3.40.50.720:FF:000121">
    <property type="entry name" value="Prostaglandin reductase 2"/>
    <property type="match status" value="1"/>
</dbReference>
<evidence type="ECO:0000313" key="11">
    <source>
        <dbReference type="Proteomes" id="UP001497472"/>
    </source>
</evidence>
<evidence type="ECO:0000256" key="1">
    <source>
        <dbReference type="ARBA" id="ARBA00010460"/>
    </source>
</evidence>
<sequence length="302" mass="33214">MSSVGEKRKAKKYVLVKYYHGEPKESDFEIVEEDLPEVKDGEIMVEALYYSIDPYMRAHMQLHKLPIDMIGRQLAKIMASRHDSYPVGCHIVASLGWRTHTVFKPEIPFQTESLPVVRVPDISPHPLSLSLGMLDMPGNTAHFGITESLKPKAGEIVVITGAAGAVGSHAGQIAKILGCTVIGFAGTDEKCKYLINELGFDHAFNYKTVDVPTVLGEAAPTGVDCYFDNVGGEISYKIMRQMKQQGRITVCGSISSYNATEPAKVTIMQPIIAFKELKIEGFLCLSLGEQMVGRYEQDIGVD</sequence>
<comment type="catalytic activity">
    <reaction evidence="5">
        <text>13,14-dihydro-15-oxo-prostaglandin F1alpha + NADP(+) = 15-oxoprostaglandin F1alpha + NADPH + H(+)</text>
        <dbReference type="Rhea" id="RHEA:50592"/>
        <dbReference type="ChEBI" id="CHEBI:15378"/>
        <dbReference type="ChEBI" id="CHEBI:57783"/>
        <dbReference type="ChEBI" id="CHEBI:58349"/>
        <dbReference type="ChEBI" id="CHEBI:79072"/>
        <dbReference type="ChEBI" id="CHEBI:133411"/>
    </reaction>
    <physiologicalReaction direction="right-to-left" evidence="5">
        <dbReference type="Rhea" id="RHEA:50594"/>
    </physiologicalReaction>
</comment>
<dbReference type="Pfam" id="PF16884">
    <property type="entry name" value="ADH_N_2"/>
    <property type="match status" value="1"/>
</dbReference>
<accession>A0AAV1JP18</accession>
<evidence type="ECO:0000313" key="10">
    <source>
        <dbReference type="EMBL" id="CAK1551192.1"/>
    </source>
</evidence>
<proteinExistence type="inferred from homology"/>
<evidence type="ECO:0000256" key="5">
    <source>
        <dbReference type="ARBA" id="ARBA00047878"/>
    </source>
</evidence>
<dbReference type="AlphaFoldDB" id="A0AAV1JP18"/>
<dbReference type="InterPro" id="IPR011032">
    <property type="entry name" value="GroES-like_sf"/>
</dbReference>
<dbReference type="EC" id="1.3.1.48" evidence="2"/>
<dbReference type="SUPFAM" id="SSF51735">
    <property type="entry name" value="NAD(P)-binding Rossmann-fold domains"/>
    <property type="match status" value="1"/>
</dbReference>
<reference evidence="10 11" key="1">
    <citation type="submission" date="2023-11" db="EMBL/GenBank/DDBJ databases">
        <authorList>
            <person name="Okamura Y."/>
        </authorList>
    </citation>
    <scope>NUCLEOTIDE SEQUENCE [LARGE SCALE GENOMIC DNA]</scope>
</reference>
<dbReference type="Pfam" id="PF00107">
    <property type="entry name" value="ADH_zinc_N"/>
    <property type="match status" value="1"/>
</dbReference>
<comment type="similarity">
    <text evidence="1">Belongs to the NADP-dependent oxidoreductase L4BD family.</text>
</comment>
<feature type="domain" description="Alcohol dehydrogenase-like C-terminal" evidence="8">
    <location>
        <begin position="165"/>
        <end position="286"/>
    </location>
</feature>
<dbReference type="Gene3D" id="3.90.180.10">
    <property type="entry name" value="Medium-chain alcohol dehydrogenases, catalytic domain"/>
    <property type="match status" value="1"/>
</dbReference>
<evidence type="ECO:0000256" key="4">
    <source>
        <dbReference type="ARBA" id="ARBA00033119"/>
    </source>
</evidence>
<dbReference type="InterPro" id="IPR013149">
    <property type="entry name" value="ADH-like_C"/>
</dbReference>